<accession>A0ABT3FQT6</accession>
<evidence type="ECO:0008006" key="3">
    <source>
        <dbReference type="Google" id="ProtNLM"/>
    </source>
</evidence>
<proteinExistence type="predicted"/>
<name>A0ABT3FQT6_9BACT</name>
<sequence>MKLNVKTSVTLTNDEVAILDATASRMGISRNQVVRHLIIYHGLCGGDFPLTTKILALPSQDRQRVISEIRVKAESEDPPKPQGFRQWVKEALVRDDTESIERGAEALLRDLLGKQRKVA</sequence>
<organism evidence="1 2">
    <name type="scientific">Luteolibacter flavescens</name>
    <dbReference type="NCBI Taxonomy" id="1859460"/>
    <lineage>
        <taxon>Bacteria</taxon>
        <taxon>Pseudomonadati</taxon>
        <taxon>Verrucomicrobiota</taxon>
        <taxon>Verrucomicrobiia</taxon>
        <taxon>Verrucomicrobiales</taxon>
        <taxon>Verrucomicrobiaceae</taxon>
        <taxon>Luteolibacter</taxon>
    </lineage>
</organism>
<reference evidence="1 2" key="1">
    <citation type="submission" date="2022-10" db="EMBL/GenBank/DDBJ databases">
        <title>Luteolibacter flavescens strain MCCC 1K03193, whole genome shotgun sequencing project.</title>
        <authorList>
            <person name="Zhao G."/>
            <person name="Shen L."/>
        </authorList>
    </citation>
    <scope>NUCLEOTIDE SEQUENCE [LARGE SCALE GENOMIC DNA]</scope>
    <source>
        <strain evidence="1 2">MCCC 1K03193</strain>
    </source>
</reference>
<dbReference type="EMBL" id="JAPDDS010000006">
    <property type="protein sequence ID" value="MCW1885591.1"/>
    <property type="molecule type" value="Genomic_DNA"/>
</dbReference>
<dbReference type="RefSeq" id="WP_264501546.1">
    <property type="nucleotide sequence ID" value="NZ_JAPDDS010000006.1"/>
</dbReference>
<protein>
    <recommendedName>
        <fullName evidence="3">Ribbon-helix-helix protein CopG domain-containing protein</fullName>
    </recommendedName>
</protein>
<evidence type="ECO:0000313" key="2">
    <source>
        <dbReference type="Proteomes" id="UP001207930"/>
    </source>
</evidence>
<gene>
    <name evidence="1" type="ORF">OKA04_12705</name>
</gene>
<keyword evidence="2" id="KW-1185">Reference proteome</keyword>
<comment type="caution">
    <text evidence="1">The sequence shown here is derived from an EMBL/GenBank/DDBJ whole genome shotgun (WGS) entry which is preliminary data.</text>
</comment>
<dbReference type="Proteomes" id="UP001207930">
    <property type="component" value="Unassembled WGS sequence"/>
</dbReference>
<evidence type="ECO:0000313" key="1">
    <source>
        <dbReference type="EMBL" id="MCW1885591.1"/>
    </source>
</evidence>